<gene>
    <name evidence="1" type="ORF">AB8B22_10040</name>
</gene>
<sequence length="158" mass="18574">MAKVMNPNSVSNMDLINQKAQFKMQQLVQKIGKGKRRVTVTFSKMSRGYVAKMIEEMKKAMAQYERQLPNLFSFFNYLEKEVKITKENKKEKTKDVKFSYEEIDFFKLQLNETIKGIDTQVATLKWYNLIKKGLFKTLKKQTETVLEEVKNGKAVKKK</sequence>
<reference evidence="1" key="1">
    <citation type="submission" date="2024-07" db="EMBL/GenBank/DDBJ databases">
        <authorList>
            <person name="Li X.-J."/>
            <person name="Wang X."/>
        </authorList>
    </citation>
    <scope>NUCLEOTIDE SEQUENCE</scope>
    <source>
        <strain evidence="1">HSP-334</strain>
    </source>
</reference>
<dbReference type="AlphaFoldDB" id="A0AB39VH54"/>
<accession>A0AB39VH54</accession>
<dbReference type="RefSeq" id="WP_094079608.1">
    <property type="nucleotide sequence ID" value="NZ_CP165644.1"/>
</dbReference>
<name>A0AB39VH54_9FUSO</name>
<dbReference type="EMBL" id="CP165644">
    <property type="protein sequence ID" value="XDU66706.1"/>
    <property type="molecule type" value="Genomic_DNA"/>
</dbReference>
<proteinExistence type="predicted"/>
<dbReference type="KEGG" id="lrug:AB8B22_10040"/>
<organism evidence="1">
    <name type="scientific">Leptotrichia rugosa</name>
    <dbReference type="NCBI Taxonomy" id="3239302"/>
    <lineage>
        <taxon>Bacteria</taxon>
        <taxon>Fusobacteriati</taxon>
        <taxon>Fusobacteriota</taxon>
        <taxon>Fusobacteriia</taxon>
        <taxon>Fusobacteriales</taxon>
        <taxon>Leptotrichiaceae</taxon>
        <taxon>Leptotrichia</taxon>
    </lineage>
</organism>
<evidence type="ECO:0000313" key="1">
    <source>
        <dbReference type="EMBL" id="XDU66706.1"/>
    </source>
</evidence>
<protein>
    <submittedName>
        <fullName evidence="1">Viral A-type inclusion protein</fullName>
    </submittedName>
</protein>